<dbReference type="Pfam" id="PF01494">
    <property type="entry name" value="FAD_binding_3"/>
    <property type="match status" value="1"/>
</dbReference>
<keyword evidence="4" id="KW-0560">Oxidoreductase</keyword>
<evidence type="ECO:0000256" key="1">
    <source>
        <dbReference type="ARBA" id="ARBA00007992"/>
    </source>
</evidence>
<dbReference type="SUPFAM" id="SSF54373">
    <property type="entry name" value="FAD-linked reductases, C-terminal domain"/>
    <property type="match status" value="1"/>
</dbReference>
<organism evidence="8 9">
    <name type="scientific">Colletotrichum spinosum</name>
    <dbReference type="NCBI Taxonomy" id="1347390"/>
    <lineage>
        <taxon>Eukaryota</taxon>
        <taxon>Fungi</taxon>
        <taxon>Dikarya</taxon>
        <taxon>Ascomycota</taxon>
        <taxon>Pezizomycotina</taxon>
        <taxon>Sordariomycetes</taxon>
        <taxon>Hypocreomycetidae</taxon>
        <taxon>Glomerellales</taxon>
        <taxon>Glomerellaceae</taxon>
        <taxon>Colletotrichum</taxon>
        <taxon>Colletotrichum orbiculare species complex</taxon>
    </lineage>
</organism>
<keyword evidence="2" id="KW-0285">Flavoprotein</keyword>
<dbReference type="InterPro" id="IPR050493">
    <property type="entry name" value="FAD-dep_Monooxygenase_BioMet"/>
</dbReference>
<dbReference type="GO" id="GO:0016829">
    <property type="term" value="F:lyase activity"/>
    <property type="evidence" value="ECO:0007669"/>
    <property type="project" value="InterPro"/>
</dbReference>
<dbReference type="AlphaFoldDB" id="A0A4R8QB03"/>
<accession>A0A4R8QB03</accession>
<dbReference type="Gene3D" id="2.40.400.10">
    <property type="entry name" value="Acetoacetate decarboxylase-like"/>
    <property type="match status" value="1"/>
</dbReference>
<keyword evidence="3" id="KW-0274">FAD</keyword>
<evidence type="ECO:0000313" key="8">
    <source>
        <dbReference type="EMBL" id="TDZ35768.1"/>
    </source>
</evidence>
<reference evidence="8 9" key="1">
    <citation type="submission" date="2018-11" db="EMBL/GenBank/DDBJ databases">
        <title>Genome sequence and assembly of Colletotrichum spinosum.</title>
        <authorList>
            <person name="Gan P."/>
            <person name="Shirasu K."/>
        </authorList>
    </citation>
    <scope>NUCLEOTIDE SEQUENCE [LARGE SCALE GENOMIC DNA]</scope>
    <source>
        <strain evidence="8 9">CBS 515.97</strain>
    </source>
</reference>
<dbReference type="PANTHER" id="PTHR13789">
    <property type="entry name" value="MONOOXYGENASE"/>
    <property type="match status" value="1"/>
</dbReference>
<feature type="domain" description="FAD-binding" evidence="7">
    <location>
        <begin position="40"/>
        <end position="396"/>
    </location>
</feature>
<feature type="region of interest" description="Disordered" evidence="6">
    <location>
        <begin position="1"/>
        <end position="37"/>
    </location>
</feature>
<keyword evidence="9" id="KW-1185">Reference proteome</keyword>
<dbReference type="InterPro" id="IPR036188">
    <property type="entry name" value="FAD/NAD-bd_sf"/>
</dbReference>
<dbReference type="InterPro" id="IPR010451">
    <property type="entry name" value="Acetoacetate_decarboxylase"/>
</dbReference>
<comment type="similarity">
    <text evidence="1">Belongs to the paxM FAD-dependent monooxygenase family.</text>
</comment>
<dbReference type="Gene3D" id="3.50.50.60">
    <property type="entry name" value="FAD/NAD(P)-binding domain"/>
    <property type="match status" value="1"/>
</dbReference>
<dbReference type="GO" id="GO:0004497">
    <property type="term" value="F:monooxygenase activity"/>
    <property type="evidence" value="ECO:0007669"/>
    <property type="project" value="UniProtKB-KW"/>
</dbReference>
<dbReference type="PRINTS" id="PR00420">
    <property type="entry name" value="RNGMNOXGNASE"/>
</dbReference>
<evidence type="ECO:0000256" key="6">
    <source>
        <dbReference type="SAM" id="MobiDB-lite"/>
    </source>
</evidence>
<evidence type="ECO:0000256" key="3">
    <source>
        <dbReference type="ARBA" id="ARBA00022827"/>
    </source>
</evidence>
<evidence type="ECO:0000256" key="4">
    <source>
        <dbReference type="ARBA" id="ARBA00023002"/>
    </source>
</evidence>
<dbReference type="GO" id="GO:0071949">
    <property type="term" value="F:FAD binding"/>
    <property type="evidence" value="ECO:0007669"/>
    <property type="project" value="InterPro"/>
</dbReference>
<evidence type="ECO:0000256" key="5">
    <source>
        <dbReference type="ARBA" id="ARBA00023033"/>
    </source>
</evidence>
<comment type="caution">
    <text evidence="8">The sequence shown here is derived from an EMBL/GenBank/DDBJ whole genome shotgun (WGS) entry which is preliminary data.</text>
</comment>
<dbReference type="Pfam" id="PF06314">
    <property type="entry name" value="ADC"/>
    <property type="match status" value="1"/>
</dbReference>
<protein>
    <submittedName>
        <fullName evidence="8">FAD-dependent monooxygenase OpS4</fullName>
    </submittedName>
</protein>
<evidence type="ECO:0000256" key="2">
    <source>
        <dbReference type="ARBA" id="ARBA00022630"/>
    </source>
</evidence>
<keyword evidence="5 8" id="KW-0503">Monooxygenase</keyword>
<dbReference type="SUPFAM" id="SSF51905">
    <property type="entry name" value="FAD/NAD(P)-binding domain"/>
    <property type="match status" value="1"/>
</dbReference>
<name>A0A4R8QB03_9PEZI</name>
<dbReference type="SUPFAM" id="SSF160104">
    <property type="entry name" value="Acetoacetate decarboxylase-like"/>
    <property type="match status" value="1"/>
</dbReference>
<evidence type="ECO:0000259" key="7">
    <source>
        <dbReference type="Pfam" id="PF01494"/>
    </source>
</evidence>
<sequence>MDKPLPILGINKPPSNERCSHQKTMEKPTSQNDSDAAPLRVTIVGGGIGGLATAVGLRRNGHRVTILEQSALAAETGAAVHLMPNANGILRRWGIFAEKFGGCANSHVVERAHDGRLLTDLSLLKANERWAHPWLLSQRSALHGELRKLATQEEGPGEPAILRTSSRVVVVDADRATVKLDDGTEILGDVVLGADGLYSATRPALTSTKPRPTGQACFRFQVSRQSALQDAVSRHVAEPHDTLCTWYKRDRRVVMYPCAGNSILNFVCMHPDGESHSKASEGWDTQGDIGQMLKVYGDFDPAVKAMMGRADPDQLRVWRLLDMEQIPWTAGRLALLGDAAHPFTPHQGQGAGMAIEDAASLSVILSRGASAESVPERLKLYEAVRRDRAHAIQDFSRQAGRDWVEGALHVDNTTFNYGHDALDFAAKKLKQWQWSRQQNAVWSSPTAFGPVPGPLQDGFGRPRVPRQGAPRDFTTLSIRFKTSRTLLENLFPTDRFHFRRADTICMASWSIASLDRLPWLAGEGYHTLGLFVHGVSYKKKDGTSVNGAYVPVLFESLTDAVVSGREQLGLPKFGCDVALHHRMKTCRATASWRGATFIDLSLDDLIEDDPASETGAVFGESNVLGYRYVPALGEPGRADAQYPCIVSHADEGRVQNGAEVTYVARSRDARISCAALDWDALPTLHHVASALAEVPVYEVVSAKLVKGRAAPDVPVCRRIE</sequence>
<dbReference type="Proteomes" id="UP000295083">
    <property type="component" value="Unassembled WGS sequence"/>
</dbReference>
<gene>
    <name evidence="8" type="primary">OpS4-3</name>
    <name evidence="8" type="ORF">C8035_v008520</name>
</gene>
<dbReference type="InterPro" id="IPR002938">
    <property type="entry name" value="FAD-bd"/>
</dbReference>
<evidence type="ECO:0000313" key="9">
    <source>
        <dbReference type="Proteomes" id="UP000295083"/>
    </source>
</evidence>
<proteinExistence type="inferred from homology"/>
<dbReference type="EMBL" id="QAPG01000037">
    <property type="protein sequence ID" value="TDZ35768.1"/>
    <property type="molecule type" value="Genomic_DNA"/>
</dbReference>
<dbReference type="InterPro" id="IPR023375">
    <property type="entry name" value="ADC_dom_sf"/>
</dbReference>
<dbReference type="PANTHER" id="PTHR13789:SF261">
    <property type="entry name" value="HYDROXYLASE, PUTATIVE (AFU_ORTHOLOGUE AFUA_7G00590)-RELATED"/>
    <property type="match status" value="1"/>
</dbReference>